<reference evidence="8 9" key="1">
    <citation type="submission" date="2022-01" db="EMBL/GenBank/DDBJ databases">
        <title>Whole genome-based taxonomy of the Shewanellaceae.</title>
        <authorList>
            <person name="Martin-Rodriguez A.J."/>
        </authorList>
    </citation>
    <scope>NUCLEOTIDE SEQUENCE [LARGE SCALE GENOMIC DNA]</scope>
    <source>
        <strain evidence="8 9">DSM 17177</strain>
    </source>
</reference>
<evidence type="ECO:0008006" key="10">
    <source>
        <dbReference type="Google" id="ProtNLM"/>
    </source>
</evidence>
<accession>A0ABT0LEF0</accession>
<keyword evidence="3" id="KW-0813">Transport</keyword>
<dbReference type="RefSeq" id="WP_248941416.1">
    <property type="nucleotide sequence ID" value="NZ_JAKIKS010000072.1"/>
</dbReference>
<proteinExistence type="inferred from homology"/>
<sequence>MIHSRSKLISMTAQQSLIGFLGLAFSVVIFRQSGFSDDVIVAKLQWVLIAYAIGTLLQAIYWQKIGIGTGLMLPPISGAIYVQPSILAIAIGGLPLLIGMTIFAGMCEFMLSFMLRRTRIIFPPEICGLVLLLVGLELGVTSIQAGAKKPYIINSAILVATLIPILVLSVWGKGYIRHVCSLIGVFSGFVVTLYLEGITNTNGFNMPLFKLPPLSAIAEQNISFNWSLSLPFFLVGFAATIRSLGLTMSVQQANDPHWRKPDYTSLQRSIRTDGLAAMIAGALGVNGINVSPTSTTMAIAFRCTDVVLSYAMSVIFVLLSCCTGLLIYIANSPLPIVAGLLLYYAAFIFTGGIRTIGAQSFGIRQVFTIGISFCVAMSTYIIPEAYQALPAPLDVFGRSSLALGLIFAVVLNMLFSIGARRNARFILRMESVPDKLIRENIYTYGNSWGLKQDLVEDTIMIAKEIAYDIHHANLAESDIVVEARDNTIEFSVSLTYTGTPYKMMPLQTVNMEKILDEEMFIEGLKIYLRGMMPDKVSTSINNNDHCCVMISFNH</sequence>
<keyword evidence="4 7" id="KW-0812">Transmembrane</keyword>
<feature type="transmembrane region" description="Helical" evidence="7">
    <location>
        <begin position="12"/>
        <end position="30"/>
    </location>
</feature>
<feature type="transmembrane region" description="Helical" evidence="7">
    <location>
        <begin position="179"/>
        <end position="198"/>
    </location>
</feature>
<dbReference type="Proteomes" id="UP001203423">
    <property type="component" value="Unassembled WGS sequence"/>
</dbReference>
<dbReference type="PANTHER" id="PTHR42810">
    <property type="entry name" value="PURINE PERMEASE C1399.01C-RELATED"/>
    <property type="match status" value="1"/>
</dbReference>
<feature type="transmembrane region" description="Helical" evidence="7">
    <location>
        <begin position="395"/>
        <end position="419"/>
    </location>
</feature>
<evidence type="ECO:0000256" key="1">
    <source>
        <dbReference type="ARBA" id="ARBA00004141"/>
    </source>
</evidence>
<comment type="subcellular location">
    <subcellularLocation>
        <location evidence="1">Membrane</location>
        <topology evidence="1">Multi-pass membrane protein</topology>
    </subcellularLocation>
</comment>
<protein>
    <recommendedName>
        <fullName evidence="10">Xanthine/uracil/vitamin C permease</fullName>
    </recommendedName>
</protein>
<dbReference type="PANTHER" id="PTHR42810:SF4">
    <property type="entry name" value="URIC ACID TRANSPORTER UACT"/>
    <property type="match status" value="1"/>
</dbReference>
<comment type="caution">
    <text evidence="8">The sequence shown here is derived from an EMBL/GenBank/DDBJ whole genome shotgun (WGS) entry which is preliminary data.</text>
</comment>
<feature type="transmembrane region" description="Helical" evidence="7">
    <location>
        <begin position="151"/>
        <end position="172"/>
    </location>
</feature>
<evidence type="ECO:0000256" key="7">
    <source>
        <dbReference type="SAM" id="Phobius"/>
    </source>
</evidence>
<feature type="transmembrane region" description="Helical" evidence="7">
    <location>
        <begin position="126"/>
        <end position="145"/>
    </location>
</feature>
<keyword evidence="6 7" id="KW-0472">Membrane</keyword>
<evidence type="ECO:0000313" key="8">
    <source>
        <dbReference type="EMBL" id="MCL1126076.1"/>
    </source>
</evidence>
<evidence type="ECO:0000313" key="9">
    <source>
        <dbReference type="Proteomes" id="UP001203423"/>
    </source>
</evidence>
<dbReference type="EMBL" id="JAKIKS010000072">
    <property type="protein sequence ID" value="MCL1126076.1"/>
    <property type="molecule type" value="Genomic_DNA"/>
</dbReference>
<name>A0ABT0LEF0_9GAMM</name>
<evidence type="ECO:0000256" key="2">
    <source>
        <dbReference type="ARBA" id="ARBA00008821"/>
    </source>
</evidence>
<keyword evidence="9" id="KW-1185">Reference proteome</keyword>
<evidence type="ECO:0000256" key="6">
    <source>
        <dbReference type="ARBA" id="ARBA00023136"/>
    </source>
</evidence>
<feature type="transmembrane region" description="Helical" evidence="7">
    <location>
        <begin position="230"/>
        <end position="250"/>
    </location>
</feature>
<dbReference type="InterPro" id="IPR006043">
    <property type="entry name" value="NCS2"/>
</dbReference>
<comment type="similarity">
    <text evidence="2">Belongs to the nucleobase:cation symporter-2 (NCS2) (TC 2.A.40) family.</text>
</comment>
<feature type="transmembrane region" description="Helical" evidence="7">
    <location>
        <begin position="336"/>
        <end position="353"/>
    </location>
</feature>
<dbReference type="Pfam" id="PF00860">
    <property type="entry name" value="Xan_ur_permease"/>
    <property type="match status" value="1"/>
</dbReference>
<evidence type="ECO:0000256" key="5">
    <source>
        <dbReference type="ARBA" id="ARBA00022989"/>
    </source>
</evidence>
<feature type="transmembrane region" description="Helical" evidence="7">
    <location>
        <begin position="42"/>
        <end position="61"/>
    </location>
</feature>
<feature type="transmembrane region" description="Helical" evidence="7">
    <location>
        <begin position="365"/>
        <end position="383"/>
    </location>
</feature>
<gene>
    <name evidence="8" type="ORF">L2764_16740</name>
</gene>
<organism evidence="8 9">
    <name type="scientific">Shewanella surugensis</name>
    <dbReference type="NCBI Taxonomy" id="212020"/>
    <lineage>
        <taxon>Bacteria</taxon>
        <taxon>Pseudomonadati</taxon>
        <taxon>Pseudomonadota</taxon>
        <taxon>Gammaproteobacteria</taxon>
        <taxon>Alteromonadales</taxon>
        <taxon>Shewanellaceae</taxon>
        <taxon>Shewanella</taxon>
    </lineage>
</organism>
<keyword evidence="5 7" id="KW-1133">Transmembrane helix</keyword>
<feature type="transmembrane region" description="Helical" evidence="7">
    <location>
        <begin position="81"/>
        <end position="105"/>
    </location>
</feature>
<feature type="transmembrane region" description="Helical" evidence="7">
    <location>
        <begin position="307"/>
        <end position="330"/>
    </location>
</feature>
<evidence type="ECO:0000256" key="4">
    <source>
        <dbReference type="ARBA" id="ARBA00022692"/>
    </source>
</evidence>
<evidence type="ECO:0000256" key="3">
    <source>
        <dbReference type="ARBA" id="ARBA00022448"/>
    </source>
</evidence>